<protein>
    <submittedName>
        <fullName evidence="4">N5-carboxyaminoimidazole ribonucleotide mutase</fullName>
        <ecNumber evidence="4">5.4.99.18</ecNumber>
    </submittedName>
</protein>
<dbReference type="GO" id="GO:0006189">
    <property type="term" value="P:'de novo' IMP biosynthetic process"/>
    <property type="evidence" value="ECO:0007669"/>
    <property type="project" value="InterPro"/>
</dbReference>
<dbReference type="EC" id="5.4.99.18" evidence="4"/>
<evidence type="ECO:0000256" key="1">
    <source>
        <dbReference type="ARBA" id="ARBA00022755"/>
    </source>
</evidence>
<organism evidence="4">
    <name type="scientific">Candidatus Methanogaster sp. ANME-2c ERB4</name>
    <dbReference type="NCBI Taxonomy" id="2759911"/>
    <lineage>
        <taxon>Archaea</taxon>
        <taxon>Methanobacteriati</taxon>
        <taxon>Methanobacteriota</taxon>
        <taxon>Stenosarchaea group</taxon>
        <taxon>Methanomicrobia</taxon>
        <taxon>Methanosarcinales</taxon>
        <taxon>ANME-2 cluster</taxon>
        <taxon>Candidatus Methanogasteraceae</taxon>
        <taxon>Candidatus Methanogaster</taxon>
    </lineage>
</organism>
<dbReference type="PANTHER" id="PTHR23046:SF2">
    <property type="entry name" value="PHOSPHORIBOSYLAMINOIMIDAZOLE CARBOXYLASE"/>
    <property type="match status" value="1"/>
</dbReference>
<dbReference type="Pfam" id="PF00731">
    <property type="entry name" value="AIRC"/>
    <property type="match status" value="1"/>
</dbReference>
<name>A0A7G9YFE8_9EURY</name>
<feature type="domain" description="PurE" evidence="3">
    <location>
        <begin position="1"/>
        <end position="46"/>
    </location>
</feature>
<accession>A0A7G9YFE8</accession>
<keyword evidence="1" id="KW-0658">Purine biosynthesis</keyword>
<gene>
    <name evidence="4" type="primary">purE</name>
    <name evidence="4" type="ORF">EIOBDEGA_00020</name>
</gene>
<feature type="region of interest" description="Disordered" evidence="2">
    <location>
        <begin position="46"/>
        <end position="65"/>
    </location>
</feature>
<dbReference type="Gene3D" id="3.40.50.1970">
    <property type="match status" value="1"/>
</dbReference>
<dbReference type="PANTHER" id="PTHR23046">
    <property type="entry name" value="PHOSPHORIBOSYLAMINOIMIDAZOLE CARBOXYLASE CATALYTIC SUBUNIT"/>
    <property type="match status" value="1"/>
</dbReference>
<sequence>MPAGIPVVYVGIGRDDNAAILAARIMAVEDQELAYKLAEHRRELAEKIEPDDKRIDEQKNQDIQD</sequence>
<evidence type="ECO:0000313" key="4">
    <source>
        <dbReference type="EMBL" id="QNO46732.1"/>
    </source>
</evidence>
<dbReference type="GO" id="GO:0034023">
    <property type="term" value="F:5-(carboxyamino)imidazole ribonucleotide mutase activity"/>
    <property type="evidence" value="ECO:0007669"/>
    <property type="project" value="UniProtKB-EC"/>
</dbReference>
<dbReference type="EMBL" id="MT631216">
    <property type="protein sequence ID" value="QNO46732.1"/>
    <property type="molecule type" value="Genomic_DNA"/>
</dbReference>
<dbReference type="SUPFAM" id="SSF52255">
    <property type="entry name" value="N5-CAIR mutase (phosphoribosylaminoimidazole carboxylase, PurE)"/>
    <property type="match status" value="1"/>
</dbReference>
<dbReference type="AlphaFoldDB" id="A0A7G9YFE8"/>
<evidence type="ECO:0000259" key="3">
    <source>
        <dbReference type="Pfam" id="PF00731"/>
    </source>
</evidence>
<reference evidence="4" key="1">
    <citation type="submission" date="2020-06" db="EMBL/GenBank/DDBJ databases">
        <title>Unique genomic features of the anaerobic methanotrophic archaea.</title>
        <authorList>
            <person name="Chadwick G.L."/>
            <person name="Skennerton C.T."/>
            <person name="Laso-Perez R."/>
            <person name="Leu A.O."/>
            <person name="Speth D.R."/>
            <person name="Yu H."/>
            <person name="Morgan-Lang C."/>
            <person name="Hatzenpichler R."/>
            <person name="Goudeau D."/>
            <person name="Malmstrom R."/>
            <person name="Brazelton W.J."/>
            <person name="Woyke T."/>
            <person name="Hallam S.J."/>
            <person name="Tyson G.W."/>
            <person name="Wegener G."/>
            <person name="Boetius A."/>
            <person name="Orphan V."/>
        </authorList>
    </citation>
    <scope>NUCLEOTIDE SEQUENCE</scope>
</reference>
<keyword evidence="4" id="KW-0413">Isomerase</keyword>
<proteinExistence type="predicted"/>
<dbReference type="InterPro" id="IPR024694">
    <property type="entry name" value="PurE_prokaryotes"/>
</dbReference>
<evidence type="ECO:0000256" key="2">
    <source>
        <dbReference type="SAM" id="MobiDB-lite"/>
    </source>
</evidence>
<dbReference type="InterPro" id="IPR000031">
    <property type="entry name" value="PurE_dom"/>
</dbReference>